<accession>A0A1Y6IY95</accession>
<evidence type="ECO:0000313" key="5">
    <source>
        <dbReference type="EMBL" id="SMS02639.1"/>
    </source>
</evidence>
<dbReference type="InterPro" id="IPR011250">
    <property type="entry name" value="OMP/PagP_B-barrel"/>
</dbReference>
<dbReference type="InterPro" id="IPR027385">
    <property type="entry name" value="Beta-barrel_OMP"/>
</dbReference>
<dbReference type="Proteomes" id="UP001283366">
    <property type="component" value="Unassembled WGS sequence"/>
</dbReference>
<evidence type="ECO:0000313" key="7">
    <source>
        <dbReference type="Proteomes" id="UP001283366"/>
    </source>
</evidence>
<evidence type="ECO:0000259" key="3">
    <source>
        <dbReference type="Pfam" id="PF13505"/>
    </source>
</evidence>
<evidence type="ECO:0000313" key="4">
    <source>
        <dbReference type="EMBL" id="MDW6005151.1"/>
    </source>
</evidence>
<evidence type="ECO:0000313" key="6">
    <source>
        <dbReference type="Proteomes" id="UP000196125"/>
    </source>
</evidence>
<feature type="domain" description="Outer membrane protein beta-barrel" evidence="3">
    <location>
        <begin position="10"/>
        <end position="190"/>
    </location>
</feature>
<proteinExistence type="predicted"/>
<evidence type="ECO:0000256" key="1">
    <source>
        <dbReference type="ARBA" id="ARBA00022729"/>
    </source>
</evidence>
<sequence>MESTISLIIAVLLLLCAAPVQALAGPDSHHFYQSSGIAKLNHNSSSDETWVTQYGYNYNLTSNIGFDLGYAKNPDDLGQFTSVSSQHPHQPTLHYQEIFGGARIQHTVFDVAWIYAKGGLSLTRAGDNPAITTSLPDIETKNIAPYFTLGATIPSGIATGFELNFEISYQEPEQDVTASPVFLLGTHYRF</sequence>
<keyword evidence="7" id="KW-1185">Reference proteome</keyword>
<reference evidence="5 6" key="1">
    <citation type="submission" date="2017-05" db="EMBL/GenBank/DDBJ databases">
        <authorList>
            <person name="Song R."/>
            <person name="Chenine A.L."/>
            <person name="Ruprecht R.M."/>
        </authorList>
    </citation>
    <scope>NUCLEOTIDE SEQUENCE [LARGE SCALE GENOMIC DNA]</scope>
    <source>
        <strain evidence="5 6">CECT 7927</strain>
    </source>
</reference>
<dbReference type="Gene3D" id="2.40.160.20">
    <property type="match status" value="1"/>
</dbReference>
<dbReference type="AlphaFoldDB" id="A0A1Y6IY95"/>
<dbReference type="EMBL" id="JAWRCO010000002">
    <property type="protein sequence ID" value="MDW6005151.1"/>
    <property type="molecule type" value="Genomic_DNA"/>
</dbReference>
<dbReference type="Pfam" id="PF13505">
    <property type="entry name" value="OMP_b-brl"/>
    <property type="match status" value="1"/>
</dbReference>
<feature type="signal peptide" evidence="2">
    <location>
        <begin position="1"/>
        <end position="22"/>
    </location>
</feature>
<protein>
    <submittedName>
        <fullName evidence="4">Outer membrane beta-barrel protein</fullName>
    </submittedName>
</protein>
<keyword evidence="1 2" id="KW-0732">Signal</keyword>
<dbReference type="RefSeq" id="WP_087482644.1">
    <property type="nucleotide sequence ID" value="NZ_AP024884.1"/>
</dbReference>
<dbReference type="SUPFAM" id="SSF56925">
    <property type="entry name" value="OMPA-like"/>
    <property type="match status" value="1"/>
</dbReference>
<name>A0A1Y6IY95_9VIBR</name>
<dbReference type="EMBL" id="FXXI01000011">
    <property type="protein sequence ID" value="SMS02639.1"/>
    <property type="molecule type" value="Genomic_DNA"/>
</dbReference>
<feature type="chain" id="PRO_5013164903" evidence="2">
    <location>
        <begin position="23"/>
        <end position="190"/>
    </location>
</feature>
<dbReference type="OrthoDB" id="5917375at2"/>
<gene>
    <name evidence="4" type="ORF">SBX37_20000</name>
    <name evidence="5" type="ORF">VIM7927_03973</name>
</gene>
<reference evidence="4 7" key="2">
    <citation type="submission" date="2023-11" db="EMBL/GenBank/DDBJ databases">
        <title>Plant-associative lifestyle of Vibrio porteresiae and its evolutionary dynamics.</title>
        <authorList>
            <person name="Rameshkumar N."/>
            <person name="Kirti K."/>
        </authorList>
    </citation>
    <scope>NUCLEOTIDE SEQUENCE [LARGE SCALE GENOMIC DNA]</scope>
    <source>
        <strain evidence="4 7">MSSRF38</strain>
    </source>
</reference>
<dbReference type="Proteomes" id="UP000196125">
    <property type="component" value="Unassembled WGS sequence"/>
</dbReference>
<evidence type="ECO:0000256" key="2">
    <source>
        <dbReference type="SAM" id="SignalP"/>
    </source>
</evidence>
<organism evidence="5 6">
    <name type="scientific">Vibrio mangrovi</name>
    <dbReference type="NCBI Taxonomy" id="474394"/>
    <lineage>
        <taxon>Bacteria</taxon>
        <taxon>Pseudomonadati</taxon>
        <taxon>Pseudomonadota</taxon>
        <taxon>Gammaproteobacteria</taxon>
        <taxon>Vibrionales</taxon>
        <taxon>Vibrionaceae</taxon>
        <taxon>Vibrio</taxon>
    </lineage>
</organism>